<gene>
    <name evidence="3" type="primary">rhgT</name>
    <name evidence="3" type="ORF">LSUE1_G006797</name>
</gene>
<dbReference type="EMBL" id="QGMK01000963">
    <property type="protein sequence ID" value="TVY75737.1"/>
    <property type="molecule type" value="Genomic_DNA"/>
</dbReference>
<protein>
    <submittedName>
        <fullName evidence="3">Rhamnogalacturonan acetylesterase RhgT</fullName>
    </submittedName>
</protein>
<feature type="domain" description="SGNH hydrolase-type esterase" evidence="2">
    <location>
        <begin position="32"/>
        <end position="212"/>
    </location>
</feature>
<name>A0A8T9C662_9HELO</name>
<keyword evidence="1" id="KW-0732">Signal</keyword>
<feature type="chain" id="PRO_5035910876" evidence="1">
    <location>
        <begin position="17"/>
        <end position="260"/>
    </location>
</feature>
<keyword evidence="4" id="KW-1185">Reference proteome</keyword>
<organism evidence="3 4">
    <name type="scientific">Lachnellula suecica</name>
    <dbReference type="NCBI Taxonomy" id="602035"/>
    <lineage>
        <taxon>Eukaryota</taxon>
        <taxon>Fungi</taxon>
        <taxon>Dikarya</taxon>
        <taxon>Ascomycota</taxon>
        <taxon>Pezizomycotina</taxon>
        <taxon>Leotiomycetes</taxon>
        <taxon>Helotiales</taxon>
        <taxon>Lachnaceae</taxon>
        <taxon>Lachnellula</taxon>
    </lineage>
</organism>
<feature type="signal peptide" evidence="1">
    <location>
        <begin position="1"/>
        <end position="16"/>
    </location>
</feature>
<evidence type="ECO:0000313" key="4">
    <source>
        <dbReference type="Proteomes" id="UP000469558"/>
    </source>
</evidence>
<dbReference type="AlphaFoldDB" id="A0A8T9C662"/>
<dbReference type="PANTHER" id="PTHR43695:SF2">
    <property type="entry name" value="PUTATIVE (AFU_ORTHOLOGUE AFUA_2G17250)-RELATED"/>
    <property type="match status" value="1"/>
</dbReference>
<proteinExistence type="predicted"/>
<dbReference type="GO" id="GO:0016787">
    <property type="term" value="F:hydrolase activity"/>
    <property type="evidence" value="ECO:0007669"/>
    <property type="project" value="InterPro"/>
</dbReference>
<dbReference type="Gene3D" id="3.40.50.1110">
    <property type="entry name" value="SGNH hydrolase"/>
    <property type="match status" value="1"/>
</dbReference>
<dbReference type="InterPro" id="IPR013830">
    <property type="entry name" value="SGNH_hydro"/>
</dbReference>
<sequence>MHFSFPVALLSGLALASPLNLRQAKPPAFFLAGDSTTAAPSGSGGGWGNGFLRTLVKGANGTNFGHNGATTVSFVAGGDWANVLSAVKSNKSTFDPYVTIQFGHNDQKAAANISIADFEANLSKMVSDVRAAGGTPILVTSLSRRNFNSSGEVIEDLAPQVAATISVGGQTSTTVVHLNEESTKYLDAIGQADAAQYNRIADDFTHLNSAGETLFGQMVGWLVTQSNLATKVQDFIKLNGTIVKDIEAGVFILPANATGV</sequence>
<dbReference type="InterPro" id="IPR036514">
    <property type="entry name" value="SGNH_hydro_sf"/>
</dbReference>
<accession>A0A8T9C662</accession>
<evidence type="ECO:0000256" key="1">
    <source>
        <dbReference type="SAM" id="SignalP"/>
    </source>
</evidence>
<comment type="caution">
    <text evidence="3">The sequence shown here is derived from an EMBL/GenBank/DDBJ whole genome shotgun (WGS) entry which is preliminary data.</text>
</comment>
<reference evidence="3 4" key="1">
    <citation type="submission" date="2018-05" db="EMBL/GenBank/DDBJ databases">
        <title>Genome sequencing and assembly of the regulated plant pathogen Lachnellula willkommii and related sister species for the development of diagnostic species identification markers.</title>
        <authorList>
            <person name="Giroux E."/>
            <person name="Bilodeau G."/>
        </authorList>
    </citation>
    <scope>NUCLEOTIDE SEQUENCE [LARGE SCALE GENOMIC DNA]</scope>
    <source>
        <strain evidence="3 4">CBS 268.59</strain>
    </source>
</reference>
<dbReference type="Proteomes" id="UP000469558">
    <property type="component" value="Unassembled WGS sequence"/>
</dbReference>
<dbReference type="InterPro" id="IPR037459">
    <property type="entry name" value="RhgT-like"/>
</dbReference>
<dbReference type="OrthoDB" id="5041285at2759"/>
<evidence type="ECO:0000313" key="3">
    <source>
        <dbReference type="EMBL" id="TVY75737.1"/>
    </source>
</evidence>
<dbReference type="PANTHER" id="PTHR43695">
    <property type="entry name" value="PUTATIVE (AFU_ORTHOLOGUE AFUA_2G17250)-RELATED"/>
    <property type="match status" value="1"/>
</dbReference>
<dbReference type="Pfam" id="PF13472">
    <property type="entry name" value="Lipase_GDSL_2"/>
    <property type="match status" value="1"/>
</dbReference>
<evidence type="ECO:0000259" key="2">
    <source>
        <dbReference type="Pfam" id="PF13472"/>
    </source>
</evidence>
<dbReference type="SUPFAM" id="SSF52266">
    <property type="entry name" value="SGNH hydrolase"/>
    <property type="match status" value="1"/>
</dbReference>